<dbReference type="Proteomes" id="UP000518288">
    <property type="component" value="Unassembled WGS sequence"/>
</dbReference>
<dbReference type="RefSeq" id="WP_179633330.1">
    <property type="nucleotide sequence ID" value="NZ_JACCFH010000001.1"/>
</dbReference>
<keyword evidence="6" id="KW-1185">Reference proteome</keyword>
<feature type="domain" description="DUF4140" evidence="4">
    <location>
        <begin position="32"/>
        <end position="126"/>
    </location>
</feature>
<feature type="chain" id="PRO_5031236162" evidence="2">
    <location>
        <begin position="23"/>
        <end position="534"/>
    </location>
</feature>
<proteinExistence type="predicted"/>
<evidence type="ECO:0000313" key="5">
    <source>
        <dbReference type="EMBL" id="NYG32440.1"/>
    </source>
</evidence>
<keyword evidence="1" id="KW-0175">Coiled coil</keyword>
<evidence type="ECO:0000259" key="3">
    <source>
        <dbReference type="Pfam" id="PF13598"/>
    </source>
</evidence>
<sequence>MKTLPLLLAGAVLSNLPLAGNAAEASSRITRVTVYPGTAVVDRTARVPAGARELVLNCLSPQFDMASLRVEGDASIRVGPVTATNRPRAEESACTASPLDGRITALEDRIAALTAEHASQELVLGLLKGMGAPAEGGRTPAPPNAALAATLSLVQRTGLDAYQQQRRLQREREKLEQELAPLKAERERQQPGDGEVRQLRIQLQATAEGELRLQYQTSGPTWAPAYRATLEATAAVVEMERQAQVSQNTGEDWSGVALRLSTGSPQSATSGPLPRRWEISPRPPMPAAPVAMAMAAPAPALASRARKAVLAESADSAESMEFAVQAVQGEFATEFEVPGKVDVRSGGQRVAFALGSQRWPARVKVQTVPQSDPSAWLIAEVARPDGVWPDGSLQLVRGAQVVGRSVWRTGERAQIALSFGRDEQVRVQNLPVTQQTASAGFIGNRTERRVGRLVEVENRRRTPVTLEVLESTPVSTDEKITVTRQFTPAPQPGDWQDQPGVVAWTQTLAPGQKARFSAEYLISHAKDLQVIERR</sequence>
<dbReference type="PANTHER" id="PTHR31005">
    <property type="entry name" value="DUF4139 DOMAIN-CONTAINING PROTEIN"/>
    <property type="match status" value="1"/>
</dbReference>
<evidence type="ECO:0000313" key="6">
    <source>
        <dbReference type="Proteomes" id="UP000518288"/>
    </source>
</evidence>
<dbReference type="Pfam" id="PF13598">
    <property type="entry name" value="DUF4139"/>
    <property type="match status" value="1"/>
</dbReference>
<dbReference type="NCBIfam" id="TIGR02231">
    <property type="entry name" value="mucoidy inhibitor MuiA family protein"/>
    <property type="match status" value="1"/>
</dbReference>
<dbReference type="Pfam" id="PF13600">
    <property type="entry name" value="DUF4140"/>
    <property type="match status" value="1"/>
</dbReference>
<comment type="caution">
    <text evidence="5">The sequence shown here is derived from an EMBL/GenBank/DDBJ whole genome shotgun (WGS) entry which is preliminary data.</text>
</comment>
<evidence type="ECO:0000256" key="1">
    <source>
        <dbReference type="SAM" id="Coils"/>
    </source>
</evidence>
<gene>
    <name evidence="5" type="ORF">BDD16_001426</name>
</gene>
<reference evidence="5 6" key="1">
    <citation type="submission" date="2020-07" db="EMBL/GenBank/DDBJ databases">
        <title>Genomic Encyclopedia of Archaeal and Bacterial Type Strains, Phase II (KMG-II): from individual species to whole genera.</title>
        <authorList>
            <person name="Goeker M."/>
        </authorList>
    </citation>
    <scope>NUCLEOTIDE SEQUENCE [LARGE SCALE GENOMIC DNA]</scope>
    <source>
        <strain evidence="5 6">DSM 21226</strain>
    </source>
</reference>
<feature type="coiled-coil region" evidence="1">
    <location>
        <begin position="158"/>
        <end position="185"/>
    </location>
</feature>
<evidence type="ECO:0000256" key="2">
    <source>
        <dbReference type="SAM" id="SignalP"/>
    </source>
</evidence>
<dbReference type="PANTHER" id="PTHR31005:SF8">
    <property type="entry name" value="DUF4139 DOMAIN-CONTAINING PROTEIN"/>
    <property type="match status" value="1"/>
</dbReference>
<dbReference type="AlphaFoldDB" id="A0A7Y9QVW9"/>
<feature type="signal peptide" evidence="2">
    <location>
        <begin position="1"/>
        <end position="22"/>
    </location>
</feature>
<keyword evidence="2" id="KW-0732">Signal</keyword>
<organism evidence="5 6">
    <name type="scientific">Sphaerotilus montanus</name>
    <dbReference type="NCBI Taxonomy" id="522889"/>
    <lineage>
        <taxon>Bacteria</taxon>
        <taxon>Pseudomonadati</taxon>
        <taxon>Pseudomonadota</taxon>
        <taxon>Betaproteobacteria</taxon>
        <taxon>Burkholderiales</taxon>
        <taxon>Sphaerotilaceae</taxon>
        <taxon>Sphaerotilus</taxon>
    </lineage>
</organism>
<dbReference type="InterPro" id="IPR011935">
    <property type="entry name" value="CHP02231"/>
</dbReference>
<dbReference type="InterPro" id="IPR037291">
    <property type="entry name" value="DUF4139"/>
</dbReference>
<protein>
    <submittedName>
        <fullName evidence="5">Uncharacterized protein (TIGR02231 family)</fullName>
    </submittedName>
</protein>
<feature type="domain" description="DUF4139" evidence="3">
    <location>
        <begin position="211"/>
        <end position="526"/>
    </location>
</feature>
<name>A0A7Y9QVW9_9BURK</name>
<dbReference type="InterPro" id="IPR025554">
    <property type="entry name" value="DUF4140"/>
</dbReference>
<dbReference type="EMBL" id="JACCFH010000001">
    <property type="protein sequence ID" value="NYG32440.1"/>
    <property type="molecule type" value="Genomic_DNA"/>
</dbReference>
<accession>A0A7Y9QVW9</accession>
<evidence type="ECO:0000259" key="4">
    <source>
        <dbReference type="Pfam" id="PF13600"/>
    </source>
</evidence>